<dbReference type="PANTHER" id="PTHR11977:SF57">
    <property type="entry name" value="VILLIN-LIKE PROTEIN QUAIL"/>
    <property type="match status" value="1"/>
</dbReference>
<feature type="domain" description="Gelsolin-like" evidence="1">
    <location>
        <begin position="35"/>
        <end position="86"/>
    </location>
</feature>
<dbReference type="Proteomes" id="UP000694866">
    <property type="component" value="Unplaced"/>
</dbReference>
<protein>
    <submittedName>
        <fullName evidence="3">Villin-like protein quail</fullName>
    </submittedName>
</protein>
<dbReference type="InterPro" id="IPR007123">
    <property type="entry name" value="Gelsolin-like_dom"/>
</dbReference>
<dbReference type="GO" id="GO:0051016">
    <property type="term" value="P:barbed-end actin filament capping"/>
    <property type="evidence" value="ECO:0007669"/>
    <property type="project" value="TreeGrafter"/>
</dbReference>
<name>A0A9R1SWD8_9HYME</name>
<evidence type="ECO:0000259" key="1">
    <source>
        <dbReference type="Pfam" id="PF00626"/>
    </source>
</evidence>
<dbReference type="OrthoDB" id="6375767at2759"/>
<evidence type="ECO:0000313" key="3">
    <source>
        <dbReference type="RefSeq" id="XP_011298265.1"/>
    </source>
</evidence>
<dbReference type="SUPFAM" id="SSF55753">
    <property type="entry name" value="Actin depolymerizing proteins"/>
    <property type="match status" value="4"/>
</dbReference>
<sequence>MGTFLSESAYLIYAVSPKDGGLPYTGIPLKDLKGNNTVRTIHFWIGNSCDSTVSGAAALRAAELDSQISATILQRESEGRESPRFLAYFRQGLTIERAHFDRPEVSLHRVTGLSVPILTELETLSWEDFSSSDVMLLDIQTRGLVFLWLGSGSSSLHKRHALRYLDDRKENNNVRVVIVEDGYEQTLRGDEKRIFDSILDPRERSVLPQPPRKISQPSPIKLYKCCEQSGKYKVAELKAGPIFRGDLISSAVFLIDRGETGVWAWVGREVDAREKLEAVRNARGFVKKKGYSSCVPVARALEGEEPPELKTLLRSWDVVKTRPLTLPPCFDPEYMTERPKMAAECQLVDDGSGRRTLWRISKKDGMKEVNEHGALAGVYFAGLCYVMKYCYGSGRRERTIIYCWEGAHSTSVDREAALDAACRLSQETSGQLVKASQGREPPHLLQIYAGKLRILSGQHQETLIR</sequence>
<dbReference type="GO" id="GO:0005546">
    <property type="term" value="F:phosphatidylinositol-4,5-bisphosphate binding"/>
    <property type="evidence" value="ECO:0007669"/>
    <property type="project" value="TreeGrafter"/>
</dbReference>
<dbReference type="PRINTS" id="PR00597">
    <property type="entry name" value="GELSOLIN"/>
</dbReference>
<dbReference type="GO" id="GO:0051014">
    <property type="term" value="P:actin filament severing"/>
    <property type="evidence" value="ECO:0007669"/>
    <property type="project" value="TreeGrafter"/>
</dbReference>
<accession>A0A9R1SWD8</accession>
<dbReference type="RefSeq" id="XP_011298265.1">
    <property type="nucleotide sequence ID" value="XM_011299963.1"/>
</dbReference>
<dbReference type="KEGG" id="fas:105263637"/>
<dbReference type="InterPro" id="IPR007122">
    <property type="entry name" value="Villin/Gelsolin"/>
</dbReference>
<dbReference type="GO" id="GO:0051015">
    <property type="term" value="F:actin filament binding"/>
    <property type="evidence" value="ECO:0007669"/>
    <property type="project" value="InterPro"/>
</dbReference>
<reference evidence="3" key="1">
    <citation type="submission" date="2025-08" db="UniProtKB">
        <authorList>
            <consortium name="RefSeq"/>
        </authorList>
    </citation>
    <scope>IDENTIFICATION</scope>
    <source>
        <strain evidence="3">USDA-PBARC FA_bdor</strain>
        <tissue evidence="3">Whole organism</tissue>
    </source>
</reference>
<feature type="domain" description="Gelsolin-like" evidence="1">
    <location>
        <begin position="122"/>
        <end position="185"/>
    </location>
</feature>
<dbReference type="Gene3D" id="3.40.20.10">
    <property type="entry name" value="Severin"/>
    <property type="match status" value="4"/>
</dbReference>
<dbReference type="GO" id="GO:0005737">
    <property type="term" value="C:cytoplasm"/>
    <property type="evidence" value="ECO:0007669"/>
    <property type="project" value="TreeGrafter"/>
</dbReference>
<dbReference type="GO" id="GO:0015629">
    <property type="term" value="C:actin cytoskeleton"/>
    <property type="evidence" value="ECO:0007669"/>
    <property type="project" value="TreeGrafter"/>
</dbReference>
<dbReference type="AlphaFoldDB" id="A0A9R1SWD8"/>
<dbReference type="CTD" id="35058"/>
<dbReference type="PANTHER" id="PTHR11977">
    <property type="entry name" value="VILLIN"/>
    <property type="match status" value="1"/>
</dbReference>
<dbReference type="SMART" id="SM00262">
    <property type="entry name" value="GEL"/>
    <property type="match status" value="3"/>
</dbReference>
<keyword evidence="2" id="KW-1185">Reference proteome</keyword>
<dbReference type="Pfam" id="PF00626">
    <property type="entry name" value="Gelsolin"/>
    <property type="match status" value="2"/>
</dbReference>
<organism evidence="2 3">
    <name type="scientific">Fopius arisanus</name>
    <dbReference type="NCBI Taxonomy" id="64838"/>
    <lineage>
        <taxon>Eukaryota</taxon>
        <taxon>Metazoa</taxon>
        <taxon>Ecdysozoa</taxon>
        <taxon>Arthropoda</taxon>
        <taxon>Hexapoda</taxon>
        <taxon>Insecta</taxon>
        <taxon>Pterygota</taxon>
        <taxon>Neoptera</taxon>
        <taxon>Endopterygota</taxon>
        <taxon>Hymenoptera</taxon>
        <taxon>Apocrita</taxon>
        <taxon>Ichneumonoidea</taxon>
        <taxon>Braconidae</taxon>
        <taxon>Opiinae</taxon>
        <taxon>Fopius</taxon>
    </lineage>
</organism>
<dbReference type="InterPro" id="IPR029006">
    <property type="entry name" value="ADF-H/Gelsolin-like_dom_sf"/>
</dbReference>
<dbReference type="GeneID" id="105263637"/>
<proteinExistence type="predicted"/>
<evidence type="ECO:0000313" key="2">
    <source>
        <dbReference type="Proteomes" id="UP000694866"/>
    </source>
</evidence>
<dbReference type="GO" id="GO:0008154">
    <property type="term" value="P:actin polymerization or depolymerization"/>
    <property type="evidence" value="ECO:0007669"/>
    <property type="project" value="TreeGrafter"/>
</dbReference>
<gene>
    <name evidence="3" type="primary">LOC105263637</name>
</gene>